<dbReference type="Proteomes" id="UP001604277">
    <property type="component" value="Unassembled WGS sequence"/>
</dbReference>
<feature type="region of interest" description="Disordered" evidence="1">
    <location>
        <begin position="17"/>
        <end position="255"/>
    </location>
</feature>
<feature type="compositionally biased region" description="Polar residues" evidence="1">
    <location>
        <begin position="205"/>
        <end position="214"/>
    </location>
</feature>
<feature type="compositionally biased region" description="Polar residues" evidence="1">
    <location>
        <begin position="165"/>
        <end position="182"/>
    </location>
</feature>
<proteinExistence type="predicted"/>
<comment type="caution">
    <text evidence="2">The sequence shown here is derived from an EMBL/GenBank/DDBJ whole genome shotgun (WGS) entry which is preliminary data.</text>
</comment>
<feature type="compositionally biased region" description="Low complexity" evidence="1">
    <location>
        <begin position="37"/>
        <end position="50"/>
    </location>
</feature>
<evidence type="ECO:0000313" key="3">
    <source>
        <dbReference type="Proteomes" id="UP001604277"/>
    </source>
</evidence>
<feature type="compositionally biased region" description="Low complexity" evidence="1">
    <location>
        <begin position="139"/>
        <end position="151"/>
    </location>
</feature>
<feature type="region of interest" description="Disordered" evidence="1">
    <location>
        <begin position="286"/>
        <end position="307"/>
    </location>
</feature>
<sequence length="441" mass="45546">MAGQPRPAWFLPMARPAAPAPVPAARPATPPAPAPQRPIVQPALPQLVRPPVAPPAQPSPPQEPNPPSMPADAPPPSSPAQAAAPPRSPVAPPAPAAAPPRSPVTPPAPALPTPKSPVAPSAPAPSTPRSPVAPPPLVSISPSTSKSPTIKASNSIPTSPAPKVSPTTSTNGLSPSVPSSLKTQTQAPSSSVPTSPVPKPVATASRNGLVTGQAATPAPSPKIIKPLETTTVQSPKTKAASRPPSPLTLPPTQAKTESAHETMIPSEVEQKSVLVQETIGDSKVMLNAHDDGIPSSEKRELKKNKGANNKKLLKSEEFRTRVITLAGENIGAIMELSASPKNHYSAGNPHSLHKTISIKDGSDGEQSSIDRSELLRYKDKLNKAKAMQSTPVTAFMNSNVQGVNNAILYDCTCTHQDPGIHLSLTRNGTGGNGIHLTDHQS</sequence>
<accession>A0ABD1PY00</accession>
<feature type="compositionally biased region" description="Pro residues" evidence="1">
    <location>
        <begin position="51"/>
        <end position="78"/>
    </location>
</feature>
<organism evidence="2 3">
    <name type="scientific">Forsythia ovata</name>
    <dbReference type="NCBI Taxonomy" id="205694"/>
    <lineage>
        <taxon>Eukaryota</taxon>
        <taxon>Viridiplantae</taxon>
        <taxon>Streptophyta</taxon>
        <taxon>Embryophyta</taxon>
        <taxon>Tracheophyta</taxon>
        <taxon>Spermatophyta</taxon>
        <taxon>Magnoliopsida</taxon>
        <taxon>eudicotyledons</taxon>
        <taxon>Gunneridae</taxon>
        <taxon>Pentapetalae</taxon>
        <taxon>asterids</taxon>
        <taxon>lamiids</taxon>
        <taxon>Lamiales</taxon>
        <taxon>Oleaceae</taxon>
        <taxon>Forsythieae</taxon>
        <taxon>Forsythia</taxon>
    </lineage>
</organism>
<evidence type="ECO:0000256" key="1">
    <source>
        <dbReference type="SAM" id="MobiDB-lite"/>
    </source>
</evidence>
<feature type="compositionally biased region" description="Basic and acidic residues" evidence="1">
    <location>
        <begin position="288"/>
        <end position="300"/>
    </location>
</feature>
<feature type="compositionally biased region" description="Low complexity" evidence="1">
    <location>
        <begin position="183"/>
        <end position="204"/>
    </location>
</feature>
<protein>
    <submittedName>
        <fullName evidence="2">Extensin-like</fullName>
    </submittedName>
</protein>
<feature type="compositionally biased region" description="Pro residues" evidence="1">
    <location>
        <begin position="18"/>
        <end position="36"/>
    </location>
</feature>
<gene>
    <name evidence="2" type="ORF">Fot_50392</name>
</gene>
<dbReference type="PANTHER" id="PTHR33472:SF1">
    <property type="entry name" value="EXTENSIN-RELATED"/>
    <property type="match status" value="1"/>
</dbReference>
<dbReference type="PANTHER" id="PTHR33472">
    <property type="entry name" value="OS01G0106600 PROTEIN"/>
    <property type="match status" value="1"/>
</dbReference>
<dbReference type="EMBL" id="JBFOLJ010000016">
    <property type="protein sequence ID" value="KAL2468816.1"/>
    <property type="molecule type" value="Genomic_DNA"/>
</dbReference>
<name>A0ABD1PY00_9LAMI</name>
<dbReference type="AlphaFoldDB" id="A0ABD1PY00"/>
<feature type="compositionally biased region" description="Pro residues" evidence="1">
    <location>
        <begin position="86"/>
        <end position="137"/>
    </location>
</feature>
<reference evidence="3" key="1">
    <citation type="submission" date="2024-07" db="EMBL/GenBank/DDBJ databases">
        <title>Two chromosome-level genome assemblies of Korean endemic species Abeliophyllum distichum and Forsythia ovata (Oleaceae).</title>
        <authorList>
            <person name="Jang H."/>
        </authorList>
    </citation>
    <scope>NUCLEOTIDE SEQUENCE [LARGE SCALE GENOMIC DNA]</scope>
</reference>
<evidence type="ECO:0000313" key="2">
    <source>
        <dbReference type="EMBL" id="KAL2468816.1"/>
    </source>
</evidence>
<feature type="region of interest" description="Disordered" evidence="1">
    <location>
        <begin position="344"/>
        <end position="368"/>
    </location>
</feature>
<keyword evidence="3" id="KW-1185">Reference proteome</keyword>